<feature type="domain" description="GST N-terminal" evidence="2">
    <location>
        <begin position="3"/>
        <end position="85"/>
    </location>
</feature>
<dbReference type="SUPFAM" id="SSF52833">
    <property type="entry name" value="Thioredoxin-like"/>
    <property type="match status" value="1"/>
</dbReference>
<gene>
    <name evidence="4" type="ORF">BD410DRAFT_799953</name>
</gene>
<organism evidence="4 5">
    <name type="scientific">Rickenella mellea</name>
    <dbReference type="NCBI Taxonomy" id="50990"/>
    <lineage>
        <taxon>Eukaryota</taxon>
        <taxon>Fungi</taxon>
        <taxon>Dikarya</taxon>
        <taxon>Basidiomycota</taxon>
        <taxon>Agaricomycotina</taxon>
        <taxon>Agaricomycetes</taxon>
        <taxon>Hymenochaetales</taxon>
        <taxon>Rickenellaceae</taxon>
        <taxon>Rickenella</taxon>
    </lineage>
</organism>
<reference evidence="4 5" key="1">
    <citation type="submission" date="2018-06" db="EMBL/GenBank/DDBJ databases">
        <title>A transcriptomic atlas of mushroom development highlights an independent origin of complex multicellularity.</title>
        <authorList>
            <consortium name="DOE Joint Genome Institute"/>
            <person name="Krizsan K."/>
            <person name="Almasi E."/>
            <person name="Merenyi Z."/>
            <person name="Sahu N."/>
            <person name="Viragh M."/>
            <person name="Koszo T."/>
            <person name="Mondo S."/>
            <person name="Kiss B."/>
            <person name="Balint B."/>
            <person name="Kues U."/>
            <person name="Barry K."/>
            <person name="Hegedus J.C."/>
            <person name="Henrissat B."/>
            <person name="Johnson J."/>
            <person name="Lipzen A."/>
            <person name="Ohm R."/>
            <person name="Nagy I."/>
            <person name="Pangilinan J."/>
            <person name="Yan J."/>
            <person name="Xiong Y."/>
            <person name="Grigoriev I.V."/>
            <person name="Hibbett D.S."/>
            <person name="Nagy L.G."/>
        </authorList>
    </citation>
    <scope>NUCLEOTIDE SEQUENCE [LARGE SCALE GENOMIC DNA]</scope>
    <source>
        <strain evidence="4 5">SZMC22713</strain>
    </source>
</reference>
<name>A0A4Y7QI97_9AGAM</name>
<dbReference type="InterPro" id="IPR010987">
    <property type="entry name" value="Glutathione-S-Trfase_C-like"/>
</dbReference>
<dbReference type="InterPro" id="IPR036249">
    <property type="entry name" value="Thioredoxin-like_sf"/>
</dbReference>
<dbReference type="GO" id="GO:0016740">
    <property type="term" value="F:transferase activity"/>
    <property type="evidence" value="ECO:0007669"/>
    <property type="project" value="UniProtKB-KW"/>
</dbReference>
<dbReference type="GO" id="GO:0005737">
    <property type="term" value="C:cytoplasm"/>
    <property type="evidence" value="ECO:0007669"/>
    <property type="project" value="TreeGrafter"/>
</dbReference>
<dbReference type="GO" id="GO:0006414">
    <property type="term" value="P:translational elongation"/>
    <property type="evidence" value="ECO:0007669"/>
    <property type="project" value="TreeGrafter"/>
</dbReference>
<dbReference type="InterPro" id="IPR004045">
    <property type="entry name" value="Glutathione_S-Trfase_N"/>
</dbReference>
<dbReference type="PANTHER" id="PTHR43986">
    <property type="entry name" value="ELONGATION FACTOR 1-GAMMA"/>
    <property type="match status" value="1"/>
</dbReference>
<feature type="domain" description="GST C-terminal" evidence="3">
    <location>
        <begin position="90"/>
        <end position="216"/>
    </location>
</feature>
<sequence>MTSIGKLWTISIQPTGRRIRGVIAFTALPVEISDNFKYPETNRSPEFKSKFLSGKIPAFEDNDGFYLFETTAIAEYVASLAPKSGLLGTSPKELALIHQWVSFADAEIAKFTGQISQLLDGTVPYNKEIHAKLTEIQIRSFDTLDKHLSNRAFLVSDKITLADITMASVLSPALNFTLDATLRAKYPNIVEFYERIINHPKLKGINWTREYVAEAK</sequence>
<dbReference type="STRING" id="50990.A0A4Y7QI97"/>
<dbReference type="SFLD" id="SFLDG00358">
    <property type="entry name" value="Main_(cytGST)"/>
    <property type="match status" value="1"/>
</dbReference>
<dbReference type="CDD" id="cd03044">
    <property type="entry name" value="GST_N_EF1Bgamma"/>
    <property type="match status" value="1"/>
</dbReference>
<dbReference type="InterPro" id="IPR036282">
    <property type="entry name" value="Glutathione-S-Trfase_C_sf"/>
</dbReference>
<dbReference type="Pfam" id="PF02798">
    <property type="entry name" value="GST_N"/>
    <property type="match status" value="1"/>
</dbReference>
<protein>
    <submittedName>
        <fullName evidence="4">Glutathione S-transferase C-terminal-like protein</fullName>
    </submittedName>
</protein>
<dbReference type="PROSITE" id="PS50404">
    <property type="entry name" value="GST_NTER"/>
    <property type="match status" value="1"/>
</dbReference>
<dbReference type="InterPro" id="IPR004046">
    <property type="entry name" value="GST_C"/>
</dbReference>
<dbReference type="VEuPathDB" id="FungiDB:BD410DRAFT_799953"/>
<dbReference type="AlphaFoldDB" id="A0A4Y7QI97"/>
<proteinExistence type="inferred from homology"/>
<evidence type="ECO:0000313" key="4">
    <source>
        <dbReference type="EMBL" id="TDL26832.1"/>
    </source>
</evidence>
<comment type="similarity">
    <text evidence="1">Belongs to the GST superfamily.</text>
</comment>
<dbReference type="PANTHER" id="PTHR43986:SF1">
    <property type="entry name" value="ELONGATION FACTOR 1-GAMMA"/>
    <property type="match status" value="1"/>
</dbReference>
<dbReference type="CDD" id="cd03181">
    <property type="entry name" value="GST_C_EF1Bgamma_like"/>
    <property type="match status" value="1"/>
</dbReference>
<keyword evidence="4" id="KW-0808">Transferase</keyword>
<evidence type="ECO:0000313" key="5">
    <source>
        <dbReference type="Proteomes" id="UP000294933"/>
    </source>
</evidence>
<evidence type="ECO:0000259" key="3">
    <source>
        <dbReference type="PROSITE" id="PS50405"/>
    </source>
</evidence>
<dbReference type="EMBL" id="ML170160">
    <property type="protein sequence ID" value="TDL26832.1"/>
    <property type="molecule type" value="Genomic_DNA"/>
</dbReference>
<evidence type="ECO:0000256" key="1">
    <source>
        <dbReference type="RuleBase" id="RU003494"/>
    </source>
</evidence>
<dbReference type="Gene3D" id="3.40.30.10">
    <property type="entry name" value="Glutaredoxin"/>
    <property type="match status" value="1"/>
</dbReference>
<dbReference type="GO" id="GO:0005634">
    <property type="term" value="C:nucleus"/>
    <property type="evidence" value="ECO:0007669"/>
    <property type="project" value="TreeGrafter"/>
</dbReference>
<dbReference type="FunFam" id="1.20.1050.10:FF:000006">
    <property type="entry name" value="Elongation factor 1 gamma"/>
    <property type="match status" value="1"/>
</dbReference>
<dbReference type="Proteomes" id="UP000294933">
    <property type="component" value="Unassembled WGS sequence"/>
</dbReference>
<dbReference type="Gene3D" id="1.20.1050.10">
    <property type="match status" value="1"/>
</dbReference>
<dbReference type="SFLD" id="SFLDS00019">
    <property type="entry name" value="Glutathione_Transferase_(cytos"/>
    <property type="match status" value="1"/>
</dbReference>
<evidence type="ECO:0000259" key="2">
    <source>
        <dbReference type="PROSITE" id="PS50404"/>
    </source>
</evidence>
<accession>A0A4Y7QI97</accession>
<keyword evidence="5" id="KW-1185">Reference proteome</keyword>
<dbReference type="Pfam" id="PF00043">
    <property type="entry name" value="GST_C"/>
    <property type="match status" value="1"/>
</dbReference>
<dbReference type="InterPro" id="IPR050802">
    <property type="entry name" value="EF-GSTs"/>
</dbReference>
<dbReference type="InterPro" id="IPR040079">
    <property type="entry name" value="Glutathione_S-Trfase"/>
</dbReference>
<dbReference type="PROSITE" id="PS50405">
    <property type="entry name" value="GST_CTER"/>
    <property type="match status" value="1"/>
</dbReference>
<dbReference type="SUPFAM" id="SSF47616">
    <property type="entry name" value="GST C-terminal domain-like"/>
    <property type="match status" value="1"/>
</dbReference>
<dbReference type="OrthoDB" id="249703at2759"/>